<comment type="caution">
    <text evidence="1">The sequence shown here is derived from an EMBL/GenBank/DDBJ whole genome shotgun (WGS) entry which is preliminary data.</text>
</comment>
<proteinExistence type="predicted"/>
<evidence type="ECO:0000313" key="2">
    <source>
        <dbReference type="Proteomes" id="UP000018143"/>
    </source>
</evidence>
<protein>
    <submittedName>
        <fullName evidence="1">Uncharacterized protein</fullName>
    </submittedName>
</protein>
<dbReference type="AlphaFoldDB" id="T1CT76"/>
<organism evidence="1 2">
    <name type="scientific">Helicobacter fennelliae MRY12-0050</name>
    <dbReference type="NCBI Taxonomy" id="1325130"/>
    <lineage>
        <taxon>Bacteria</taxon>
        <taxon>Pseudomonadati</taxon>
        <taxon>Campylobacterota</taxon>
        <taxon>Epsilonproteobacteria</taxon>
        <taxon>Campylobacterales</taxon>
        <taxon>Helicobacteraceae</taxon>
        <taxon>Helicobacter</taxon>
    </lineage>
</organism>
<sequence>MMIYVHKSKIDMFKDFSPTTNPLYIIIPEIWEMYLKSYTQMKTAYSKMLCIRFRRFVGKILRALKLRK</sequence>
<dbReference type="EMBL" id="BASD01000032">
    <property type="protein sequence ID" value="GAD20069.1"/>
    <property type="molecule type" value="Genomic_DNA"/>
</dbReference>
<reference evidence="1 2" key="1">
    <citation type="journal article" date="2013" name="Genome Announc.">
        <title>Draft Genome Sequence of Helicobacter fennelliae Strain MRY12-0050, Isolated from a Bacteremia Patient.</title>
        <authorList>
            <person name="Rimbara E."/>
            <person name="Matsui M."/>
            <person name="Mori S."/>
            <person name="Suzuki S."/>
            <person name="Suzuki M."/>
            <person name="Kim H."/>
            <person name="Sekizuka T."/>
            <person name="Kuroda M."/>
            <person name="Shibayama K."/>
        </authorList>
    </citation>
    <scope>NUCLEOTIDE SEQUENCE [LARGE SCALE GENOMIC DNA]</scope>
    <source>
        <strain evidence="1 2">MRY12-0050</strain>
    </source>
</reference>
<dbReference type="Proteomes" id="UP000018143">
    <property type="component" value="Unassembled WGS sequence"/>
</dbReference>
<keyword evidence="2" id="KW-1185">Reference proteome</keyword>
<evidence type="ECO:0000313" key="1">
    <source>
        <dbReference type="EMBL" id="GAD20069.1"/>
    </source>
</evidence>
<gene>
    <name evidence="1" type="ORF">HFN_1313</name>
</gene>
<name>T1CT76_9HELI</name>
<accession>T1CT76</accession>